<name>A0A2Z6AV64_9BACT</name>
<evidence type="ECO:0000313" key="1">
    <source>
        <dbReference type="EMBL" id="BBD07076.1"/>
    </source>
</evidence>
<gene>
    <name evidence="1" type="ORF">DFE_0350</name>
</gene>
<accession>A0A2Z6AV64</accession>
<reference evidence="1 2" key="1">
    <citation type="journal article" date="2018" name="Sci. Adv.">
        <title>Multi-heme cytochromes provide a pathway for survival in energy-limited environments.</title>
        <authorList>
            <person name="Deng X."/>
            <person name="Dohmae N."/>
            <person name="Nealson K.H."/>
            <person name="Hashimoto K."/>
            <person name="Okamoto A."/>
        </authorList>
    </citation>
    <scope>NUCLEOTIDE SEQUENCE [LARGE SCALE GENOMIC DNA]</scope>
    <source>
        <strain evidence="1 2">IS5</strain>
    </source>
</reference>
<dbReference type="CDD" id="cd07187">
    <property type="entry name" value="YvcK_like"/>
    <property type="match status" value="1"/>
</dbReference>
<dbReference type="PANTHER" id="PTHR31240:SF0">
    <property type="entry name" value="MATERNAL EFFECT EMBRYO ARREST 18"/>
    <property type="match status" value="1"/>
</dbReference>
<dbReference type="SUPFAM" id="SSF142338">
    <property type="entry name" value="CofD-like"/>
    <property type="match status" value="1"/>
</dbReference>
<protein>
    <recommendedName>
        <fullName evidence="3">GAK system CofD-like protein</fullName>
    </recommendedName>
</protein>
<dbReference type="NCBIfam" id="TIGR04357">
    <property type="entry name" value="CofD_rel_GAK"/>
    <property type="match status" value="1"/>
</dbReference>
<organism evidence="1 2">
    <name type="scientific">Desulfovibrio ferrophilus</name>
    <dbReference type="NCBI Taxonomy" id="241368"/>
    <lineage>
        <taxon>Bacteria</taxon>
        <taxon>Pseudomonadati</taxon>
        <taxon>Thermodesulfobacteriota</taxon>
        <taxon>Desulfovibrionia</taxon>
        <taxon>Desulfovibrionales</taxon>
        <taxon>Desulfovibrionaceae</taxon>
        <taxon>Desulfovibrio</taxon>
    </lineage>
</organism>
<evidence type="ECO:0008006" key="3">
    <source>
        <dbReference type="Google" id="ProtNLM"/>
    </source>
</evidence>
<evidence type="ECO:0000313" key="2">
    <source>
        <dbReference type="Proteomes" id="UP000269883"/>
    </source>
</evidence>
<dbReference type="EMBL" id="AP017378">
    <property type="protein sequence ID" value="BBD07076.1"/>
    <property type="molecule type" value="Genomic_DNA"/>
</dbReference>
<dbReference type="Proteomes" id="UP000269883">
    <property type="component" value="Chromosome"/>
</dbReference>
<dbReference type="AlphaFoldDB" id="A0A2Z6AV64"/>
<sequence>MRELSREMLRWSHNTIHIITPFDSGGSSAKLRKAFRMPAVGDIRNRLMALADRSLLGNEEIFRLFAHRLPKEASSGELQDELERMTKGNHRLVSCIPDPMRKIIRHHLQSFQDSMPSDFDLTGASIGNLVLAAGYLEHQRRMDPVIYIFSKLVQARGTVRPVVNKDMHLMAELDNGEVIIGQHLITGKETGPIHETIRSLRLTQTLEGRTVVDVPIRNKMKELIAEAELICYPIGSFYSSVVANLLPSGVGSAIAANSCSKVFVPNLGMDPEAKGLSVTDQIGILLGYLRRDAPNEIADAEILNFVLLDIKNGKYPGPIDQKLIRSWGLEIIDCSLVTEASSPYLDGAKLAEVLLSLT</sequence>
<dbReference type="GO" id="GO:0043743">
    <property type="term" value="F:LPPG:FO 2-phospho-L-lactate transferase activity"/>
    <property type="evidence" value="ECO:0007669"/>
    <property type="project" value="InterPro"/>
</dbReference>
<dbReference type="Gene3D" id="3.40.50.10680">
    <property type="entry name" value="CofD-like domains"/>
    <property type="match status" value="1"/>
</dbReference>
<dbReference type="KEGG" id="dfl:DFE_0350"/>
<proteinExistence type="predicted"/>
<dbReference type="InterPro" id="IPR002882">
    <property type="entry name" value="CofD"/>
</dbReference>
<keyword evidence="2" id="KW-1185">Reference proteome</keyword>
<dbReference type="PANTHER" id="PTHR31240">
    <property type="entry name" value="MATERNAL EFFECT EMBRYO ARREST 18"/>
    <property type="match status" value="1"/>
</dbReference>
<dbReference type="InterPro" id="IPR038136">
    <property type="entry name" value="CofD-like_dom_sf"/>
</dbReference>
<dbReference type="Pfam" id="PF01933">
    <property type="entry name" value="CofD"/>
    <property type="match status" value="1"/>
</dbReference>
<dbReference type="InterPro" id="IPR027591">
    <property type="entry name" value="CofD-rel_GAK"/>
</dbReference>